<dbReference type="SUPFAM" id="SSF54285">
    <property type="entry name" value="MoaD/ThiS"/>
    <property type="match status" value="1"/>
</dbReference>
<dbReference type="eggNOG" id="COG1977">
    <property type="taxonomic scope" value="Bacteria"/>
</dbReference>
<evidence type="ECO:0000313" key="5">
    <source>
        <dbReference type="Proteomes" id="UP000002221"/>
    </source>
</evidence>
<dbReference type="GO" id="GO:1990133">
    <property type="term" value="C:molybdopterin adenylyltransferase complex"/>
    <property type="evidence" value="ECO:0007669"/>
    <property type="project" value="TreeGrafter"/>
</dbReference>
<accession>D0MIB8</accession>
<dbReference type="UniPathway" id="UPA00344"/>
<dbReference type="EMBL" id="CP001807">
    <property type="protein sequence ID" value="ACY48226.1"/>
    <property type="molecule type" value="Genomic_DNA"/>
</dbReference>
<dbReference type="InterPro" id="IPR016155">
    <property type="entry name" value="Mopterin_synth/thiamin_S_b"/>
</dbReference>
<dbReference type="InterPro" id="IPR003749">
    <property type="entry name" value="ThiS/MoaD-like"/>
</dbReference>
<dbReference type="PANTHER" id="PTHR33359:SF1">
    <property type="entry name" value="MOLYBDOPTERIN SYNTHASE SULFUR CARRIER SUBUNIT"/>
    <property type="match status" value="1"/>
</dbReference>
<dbReference type="HOGENOM" id="CLU_114601_4_3_10"/>
<dbReference type="KEGG" id="rmr:Rmar_1337"/>
<dbReference type="CDD" id="cd00754">
    <property type="entry name" value="Ubl_MoaD"/>
    <property type="match status" value="1"/>
</dbReference>
<reference evidence="4 5" key="1">
    <citation type="journal article" date="2009" name="Stand. Genomic Sci.">
        <title>Complete genome sequence of Rhodothermus marinus type strain (R-10).</title>
        <authorList>
            <person name="Nolan M."/>
            <person name="Tindall B.J."/>
            <person name="Pomrenke H."/>
            <person name="Lapidus A."/>
            <person name="Copeland A."/>
            <person name="Glavina Del Rio T."/>
            <person name="Lucas S."/>
            <person name="Chen F."/>
            <person name="Tice H."/>
            <person name="Cheng J.F."/>
            <person name="Saunders E."/>
            <person name="Han C."/>
            <person name="Bruce D."/>
            <person name="Goodwin L."/>
            <person name="Chain P."/>
            <person name="Pitluck S."/>
            <person name="Ovchinikova G."/>
            <person name="Pati A."/>
            <person name="Ivanova N."/>
            <person name="Mavromatis K."/>
            <person name="Chen A."/>
            <person name="Palaniappan K."/>
            <person name="Land M."/>
            <person name="Hauser L."/>
            <person name="Chang Y.J."/>
            <person name="Jeffries C.D."/>
            <person name="Brettin T."/>
            <person name="Goker M."/>
            <person name="Bristow J."/>
            <person name="Eisen J.A."/>
            <person name="Markowitz V."/>
            <person name="Hugenholtz P."/>
            <person name="Kyrpides N.C."/>
            <person name="Klenk H.P."/>
            <person name="Detter J.C."/>
        </authorList>
    </citation>
    <scope>NUCLEOTIDE SEQUENCE [LARGE SCALE GENOMIC DNA]</scope>
    <source>
        <strain evidence="5">ATCC 43812 / DSM 4252 / R-10</strain>
    </source>
</reference>
<dbReference type="GO" id="GO:0000166">
    <property type="term" value="F:nucleotide binding"/>
    <property type="evidence" value="ECO:0007669"/>
    <property type="project" value="UniProtKB-KW"/>
</dbReference>
<keyword evidence="5" id="KW-1185">Reference proteome</keyword>
<organism evidence="4 5">
    <name type="scientific">Rhodothermus marinus (strain ATCC 43812 / DSM 4252 / R-10)</name>
    <name type="common">Rhodothermus obamensis</name>
    <dbReference type="NCBI Taxonomy" id="518766"/>
    <lineage>
        <taxon>Bacteria</taxon>
        <taxon>Pseudomonadati</taxon>
        <taxon>Rhodothermota</taxon>
        <taxon>Rhodothermia</taxon>
        <taxon>Rhodothermales</taxon>
        <taxon>Rhodothermaceae</taxon>
        <taxon>Rhodothermus</taxon>
    </lineage>
</organism>
<dbReference type="InterPro" id="IPR044672">
    <property type="entry name" value="MOCS2A"/>
</dbReference>
<comment type="similarity">
    <text evidence="2">Belongs to the MoaD family.</text>
</comment>
<keyword evidence="1" id="KW-0547">Nucleotide-binding</keyword>
<dbReference type="STRING" id="518766.Rmar_1337"/>
<dbReference type="Gene3D" id="3.10.20.30">
    <property type="match status" value="1"/>
</dbReference>
<protein>
    <recommendedName>
        <fullName evidence="3">Molybdopterin synthase sulfur carrier subunit</fullName>
    </recommendedName>
</protein>
<sequence length="87" mass="9503">MSDAPQVRLRVLLFSTLRERLGSSELEVFVPAPATGSRLLDQLAAQYPAIAAYRPVVRLAVNQEYVPESVELHENDEIALITPVSGG</sequence>
<evidence type="ECO:0000313" key="4">
    <source>
        <dbReference type="EMBL" id="ACY48226.1"/>
    </source>
</evidence>
<evidence type="ECO:0000256" key="2">
    <source>
        <dbReference type="ARBA" id="ARBA00024200"/>
    </source>
</evidence>
<dbReference type="AlphaFoldDB" id="D0MIB8"/>
<dbReference type="GO" id="GO:0006777">
    <property type="term" value="P:Mo-molybdopterin cofactor biosynthetic process"/>
    <property type="evidence" value="ECO:0007669"/>
    <property type="project" value="InterPro"/>
</dbReference>
<name>D0MIB8_RHOM4</name>
<gene>
    <name evidence="4" type="ordered locus">Rmar_1337</name>
</gene>
<proteinExistence type="inferred from homology"/>
<dbReference type="OrthoDB" id="598356at2"/>
<evidence type="ECO:0000256" key="3">
    <source>
        <dbReference type="ARBA" id="ARBA00024247"/>
    </source>
</evidence>
<dbReference type="PANTHER" id="PTHR33359">
    <property type="entry name" value="MOLYBDOPTERIN SYNTHASE SULFUR CARRIER SUBUNIT"/>
    <property type="match status" value="1"/>
</dbReference>
<dbReference type="Proteomes" id="UP000002221">
    <property type="component" value="Chromosome"/>
</dbReference>
<dbReference type="InterPro" id="IPR012675">
    <property type="entry name" value="Beta-grasp_dom_sf"/>
</dbReference>
<evidence type="ECO:0000256" key="1">
    <source>
        <dbReference type="ARBA" id="ARBA00022741"/>
    </source>
</evidence>
<dbReference type="RefSeq" id="WP_012843837.1">
    <property type="nucleotide sequence ID" value="NC_013501.1"/>
</dbReference>
<dbReference type="Pfam" id="PF02597">
    <property type="entry name" value="ThiS"/>
    <property type="match status" value="1"/>
</dbReference>